<dbReference type="InterPro" id="IPR057218">
    <property type="entry name" value="DUF7896"/>
</dbReference>
<accession>G3JRG2</accession>
<dbReference type="EMBL" id="JH126405">
    <property type="protein sequence ID" value="EGX88512.1"/>
    <property type="molecule type" value="Genomic_DNA"/>
</dbReference>
<evidence type="ECO:0000313" key="3">
    <source>
        <dbReference type="EMBL" id="EGX88512.1"/>
    </source>
</evidence>
<keyword evidence="4" id="KW-1185">Reference proteome</keyword>
<dbReference type="AlphaFoldDB" id="G3JRG2"/>
<feature type="compositionally biased region" description="Polar residues" evidence="1">
    <location>
        <begin position="98"/>
        <end position="109"/>
    </location>
</feature>
<feature type="region of interest" description="Disordered" evidence="1">
    <location>
        <begin position="383"/>
        <end position="408"/>
    </location>
</feature>
<dbReference type="GeneID" id="18170563"/>
<dbReference type="InParanoid" id="G3JRG2"/>
<feature type="region of interest" description="Disordered" evidence="1">
    <location>
        <begin position="98"/>
        <end position="130"/>
    </location>
</feature>
<dbReference type="HOGENOM" id="CLU_674411_0_0_1"/>
<dbReference type="KEGG" id="cmt:CCM_08556"/>
<dbReference type="Proteomes" id="UP000001610">
    <property type="component" value="Unassembled WGS sequence"/>
</dbReference>
<evidence type="ECO:0000259" key="2">
    <source>
        <dbReference type="Pfam" id="PF25438"/>
    </source>
</evidence>
<feature type="domain" description="DUF7896" evidence="2">
    <location>
        <begin position="214"/>
        <end position="293"/>
    </location>
</feature>
<evidence type="ECO:0000256" key="1">
    <source>
        <dbReference type="SAM" id="MobiDB-lite"/>
    </source>
</evidence>
<sequence>MDYYSPDATSFTQQPELSMLESYTTPSFCTPEELTMALIQSRDNFPTTTSIDWPSVTPEVIPRTESFSADDMRVVDFGYANVSEATASPVEYVRIETPPQSWSPQSAPETRSHGYPAVRPMRRSCSGHERVADRSRRALYESIERGRHQRLMISPWLRGPPSPRFQRAVSGPPSKPSKSRKREDKIQCELCPAQLSGDHESARHFKLIHAPEGWRWQILDPAEKGLTPYFRIPVEIMDCKNCQSKKLYGINYNAAAHIRRVHFKNASKAGAKGGSSGGTWPEIRYLEFLYMKLVHVQQISGNTDKPKENIDYVRTGREQATVLREPHSKRHSSVPAHVLPDTHAAAAASYYLNLMAHSPETHASPPYYDECLPYTAAGGGTWQPSPPSYITRLSLQQQPSPRDSHESI</sequence>
<dbReference type="RefSeq" id="XP_006673757.1">
    <property type="nucleotide sequence ID" value="XM_006673694.1"/>
</dbReference>
<dbReference type="Pfam" id="PF25438">
    <property type="entry name" value="DUF7896"/>
    <property type="match status" value="1"/>
</dbReference>
<protein>
    <recommendedName>
        <fullName evidence="2">DUF7896 domain-containing protein</fullName>
    </recommendedName>
</protein>
<dbReference type="OrthoDB" id="5377599at2759"/>
<name>G3JRG2_CORMM</name>
<evidence type="ECO:0000313" key="4">
    <source>
        <dbReference type="Proteomes" id="UP000001610"/>
    </source>
</evidence>
<reference evidence="3 4" key="1">
    <citation type="journal article" date="2011" name="Genome Biol.">
        <title>Genome sequence of the insect pathogenic fungus Cordyceps militaris, a valued traditional Chinese medicine.</title>
        <authorList>
            <person name="Zheng P."/>
            <person name="Xia Y."/>
            <person name="Xiao G."/>
            <person name="Xiong C."/>
            <person name="Hu X."/>
            <person name="Zhang S."/>
            <person name="Zheng H."/>
            <person name="Huang Y."/>
            <person name="Zhou Y."/>
            <person name="Wang S."/>
            <person name="Zhao G.P."/>
            <person name="Liu X."/>
            <person name="St Leger R.J."/>
            <person name="Wang C."/>
        </authorList>
    </citation>
    <scope>NUCLEOTIDE SEQUENCE [LARGE SCALE GENOMIC DNA]</scope>
    <source>
        <strain evidence="3 4">CM01</strain>
    </source>
</reference>
<dbReference type="VEuPathDB" id="FungiDB:CCM_08556"/>
<proteinExistence type="predicted"/>
<dbReference type="PANTHER" id="PTHR42031:SF1">
    <property type="entry name" value="KEY LIME PATHOGENICITY PROTEIN"/>
    <property type="match status" value="1"/>
</dbReference>
<organism evidence="3 4">
    <name type="scientific">Cordyceps militaris (strain CM01)</name>
    <name type="common">Caterpillar fungus</name>
    <dbReference type="NCBI Taxonomy" id="983644"/>
    <lineage>
        <taxon>Eukaryota</taxon>
        <taxon>Fungi</taxon>
        <taxon>Dikarya</taxon>
        <taxon>Ascomycota</taxon>
        <taxon>Pezizomycotina</taxon>
        <taxon>Sordariomycetes</taxon>
        <taxon>Hypocreomycetidae</taxon>
        <taxon>Hypocreales</taxon>
        <taxon>Cordycipitaceae</taxon>
        <taxon>Cordyceps</taxon>
    </lineage>
</organism>
<feature type="compositionally biased region" description="Polar residues" evidence="1">
    <location>
        <begin position="391"/>
        <end position="401"/>
    </location>
</feature>
<gene>
    <name evidence="3" type="ORF">CCM_08556</name>
</gene>
<feature type="region of interest" description="Disordered" evidence="1">
    <location>
        <begin position="154"/>
        <end position="185"/>
    </location>
</feature>
<dbReference type="PANTHER" id="PTHR42031">
    <property type="entry name" value="KEY LIME PATHOGENICITY PROTEIN"/>
    <property type="match status" value="1"/>
</dbReference>